<organism evidence="1 2">
    <name type="scientific">Metapseudomonas lalkuanensis</name>
    <dbReference type="NCBI Taxonomy" id="2604832"/>
    <lineage>
        <taxon>Bacteria</taxon>
        <taxon>Pseudomonadati</taxon>
        <taxon>Pseudomonadota</taxon>
        <taxon>Gammaproteobacteria</taxon>
        <taxon>Pseudomonadales</taxon>
        <taxon>Pseudomonadaceae</taxon>
        <taxon>Metapseudomonas</taxon>
    </lineage>
</organism>
<dbReference type="RefSeq" id="WP_151131657.1">
    <property type="nucleotide sequence ID" value="NZ_CP043311.1"/>
</dbReference>
<gene>
    <name evidence="1" type="ORF">FXN65_03450</name>
</gene>
<evidence type="ECO:0000313" key="1">
    <source>
        <dbReference type="EMBL" id="QEY61145.1"/>
    </source>
</evidence>
<dbReference type="KEGG" id="plal:FXN65_03450"/>
<protein>
    <submittedName>
        <fullName evidence="1">Uncharacterized protein</fullName>
    </submittedName>
</protein>
<keyword evidence="2" id="KW-1185">Reference proteome</keyword>
<reference evidence="1 2" key="1">
    <citation type="submission" date="2019-08" db="EMBL/GenBank/DDBJ databases">
        <title>Whole-genome Sequencing of e-waste polymer degrading bacterium Pseudomonas sp. strain PE08.</title>
        <authorList>
            <person name="Kirdat K."/>
            <person name="Debbarma P."/>
            <person name="Narawade N."/>
            <person name="Suyal D."/>
            <person name="Thorat V."/>
            <person name="Shouche Y."/>
            <person name="Goel R."/>
            <person name="Yadav A."/>
        </authorList>
    </citation>
    <scope>NUCLEOTIDE SEQUENCE [LARGE SCALE GENOMIC DNA]</scope>
    <source>
        <strain evidence="1 2">PE08</strain>
    </source>
</reference>
<sequence>MSDFRPMPQPCKDVLFFNASAPAGDLFDTADLRMDAALNLLRLLEFSDNLDFTQHQAARLSAAISVLLDDARVLYEASHQRWMQAMQGL</sequence>
<dbReference type="AlphaFoldDB" id="A0A5J6QGV7"/>
<evidence type="ECO:0000313" key="2">
    <source>
        <dbReference type="Proteomes" id="UP000327179"/>
    </source>
</evidence>
<proteinExistence type="predicted"/>
<accession>A0A5J6QGV7</accession>
<name>A0A5J6QGV7_9GAMM</name>
<dbReference type="Proteomes" id="UP000327179">
    <property type="component" value="Chromosome"/>
</dbReference>
<dbReference type="EMBL" id="CP043311">
    <property type="protein sequence ID" value="QEY61145.1"/>
    <property type="molecule type" value="Genomic_DNA"/>
</dbReference>